<evidence type="ECO:0000256" key="1">
    <source>
        <dbReference type="SAM" id="SignalP"/>
    </source>
</evidence>
<accession>A0A0T6B0I8</accession>
<dbReference type="EMBL" id="LJIG01016341">
    <property type="protein sequence ID" value="KRT80892.1"/>
    <property type="molecule type" value="Genomic_DNA"/>
</dbReference>
<sequence>MTTIYFYLFLIQPLIILAHFSVQDVYWRDYVPGNVPHDAFIATPKDRYVAQVSYQGYNPGIFYPDTQVAAIDWSGKQIIKNNFKILCATDVSRLYWDKVDFSKAHENQMKNAVRGGWQPSYDLFIGRLFDAGEWRIGRVLSIETGNVNGLYVWDAAGKSKRVLQFEILKYNTTIVSS</sequence>
<keyword evidence="1" id="KW-0732">Signal</keyword>
<evidence type="ECO:0000313" key="3">
    <source>
        <dbReference type="Proteomes" id="UP000051574"/>
    </source>
</evidence>
<comment type="caution">
    <text evidence="2">The sequence shown here is derived from an EMBL/GenBank/DDBJ whole genome shotgun (WGS) entry which is preliminary data.</text>
</comment>
<dbReference type="Proteomes" id="UP000051574">
    <property type="component" value="Unassembled WGS sequence"/>
</dbReference>
<dbReference type="Pfam" id="PF11901">
    <property type="entry name" value="DM9"/>
    <property type="match status" value="1"/>
</dbReference>
<feature type="non-terminal residue" evidence="2">
    <location>
        <position position="177"/>
    </location>
</feature>
<protein>
    <submittedName>
        <fullName evidence="2">Uncharacterized protein</fullName>
    </submittedName>
</protein>
<dbReference type="InterPro" id="IPR006616">
    <property type="entry name" value="DM9_repeat"/>
</dbReference>
<feature type="signal peptide" evidence="1">
    <location>
        <begin position="1"/>
        <end position="18"/>
    </location>
</feature>
<dbReference type="PANTHER" id="PTHR31649:SF10">
    <property type="entry name" value="IP19903P-RELATED"/>
    <property type="match status" value="1"/>
</dbReference>
<feature type="chain" id="PRO_5006668259" evidence="1">
    <location>
        <begin position="19"/>
        <end position="177"/>
    </location>
</feature>
<organism evidence="2 3">
    <name type="scientific">Oryctes borbonicus</name>
    <dbReference type="NCBI Taxonomy" id="1629725"/>
    <lineage>
        <taxon>Eukaryota</taxon>
        <taxon>Metazoa</taxon>
        <taxon>Ecdysozoa</taxon>
        <taxon>Arthropoda</taxon>
        <taxon>Hexapoda</taxon>
        <taxon>Insecta</taxon>
        <taxon>Pterygota</taxon>
        <taxon>Neoptera</taxon>
        <taxon>Endopterygota</taxon>
        <taxon>Coleoptera</taxon>
        <taxon>Polyphaga</taxon>
        <taxon>Scarabaeiformia</taxon>
        <taxon>Scarabaeidae</taxon>
        <taxon>Dynastinae</taxon>
        <taxon>Oryctes</taxon>
    </lineage>
</organism>
<dbReference type="OrthoDB" id="6767006at2759"/>
<reference evidence="2 3" key="1">
    <citation type="submission" date="2015-09" db="EMBL/GenBank/DDBJ databases">
        <title>Draft genome of the scarab beetle Oryctes borbonicus.</title>
        <authorList>
            <person name="Meyer J.M."/>
            <person name="Markov G.V."/>
            <person name="Baskaran P."/>
            <person name="Herrmann M."/>
            <person name="Sommer R.J."/>
            <person name="Roedelsperger C."/>
        </authorList>
    </citation>
    <scope>NUCLEOTIDE SEQUENCE [LARGE SCALE GENOMIC DNA]</scope>
    <source>
        <strain evidence="2">OB123</strain>
        <tissue evidence="2">Whole animal</tissue>
    </source>
</reference>
<gene>
    <name evidence="2" type="ORF">AMK59_5067</name>
</gene>
<evidence type="ECO:0000313" key="2">
    <source>
        <dbReference type="EMBL" id="KRT80892.1"/>
    </source>
</evidence>
<dbReference type="AlphaFoldDB" id="A0A0T6B0I8"/>
<dbReference type="PANTHER" id="PTHR31649">
    <property type="entry name" value="AGAP009604-PA"/>
    <property type="match status" value="1"/>
</dbReference>
<keyword evidence="3" id="KW-1185">Reference proteome</keyword>
<proteinExistence type="predicted"/>
<name>A0A0T6B0I8_9SCAR</name>